<dbReference type="Proteomes" id="UP000825179">
    <property type="component" value="Chromosome"/>
</dbReference>
<evidence type="ECO:0000313" key="3">
    <source>
        <dbReference type="EMBL" id="QZT32667.1"/>
    </source>
</evidence>
<name>F5L3H9_CALTT</name>
<dbReference type="KEGG" id="cthu:HUR95_09700"/>
<dbReference type="EMBL" id="CP082237">
    <property type="protein sequence ID" value="QZT32667.1"/>
    <property type="molecule type" value="Genomic_DNA"/>
</dbReference>
<keyword evidence="5" id="KW-1185">Reference proteome</keyword>
<feature type="transmembrane region" description="Helical" evidence="1">
    <location>
        <begin position="37"/>
        <end position="59"/>
    </location>
</feature>
<feature type="transmembrane region" description="Helical" evidence="1">
    <location>
        <begin position="65"/>
        <end position="86"/>
    </location>
</feature>
<keyword evidence="1" id="KW-0472">Membrane</keyword>
<feature type="transmembrane region" description="Helical" evidence="1">
    <location>
        <begin position="139"/>
        <end position="156"/>
    </location>
</feature>
<dbReference type="Proteomes" id="UP000010716">
    <property type="component" value="Unassembled WGS sequence"/>
</dbReference>
<feature type="transmembrane region" description="Helical" evidence="1">
    <location>
        <begin position="220"/>
        <end position="243"/>
    </location>
</feature>
<dbReference type="AlphaFoldDB" id="F5L3H9"/>
<reference evidence="3" key="3">
    <citation type="submission" date="2021-08" db="EMBL/GenBank/DDBJ databases">
        <authorList>
            <person name="de Jong S."/>
            <person name="van den Broek M."/>
            <person name="Merkel A."/>
            <person name="de la Torre Cortes P."/>
            <person name="Kalamorz F."/>
            <person name="Cook G."/>
            <person name="van Loosdrecht M."/>
            <person name="McMillan D."/>
        </authorList>
    </citation>
    <scope>NUCLEOTIDE SEQUENCE</scope>
    <source>
        <strain evidence="3">TA2.A1</strain>
    </source>
</reference>
<dbReference type="EMBL" id="AFCE01000045">
    <property type="protein sequence ID" value="EGL84109.1"/>
    <property type="molecule type" value="Genomic_DNA"/>
</dbReference>
<accession>F5L3H9</accession>
<evidence type="ECO:0000313" key="2">
    <source>
        <dbReference type="EMBL" id="EGL84109.1"/>
    </source>
</evidence>
<evidence type="ECO:0000313" key="4">
    <source>
        <dbReference type="Proteomes" id="UP000010716"/>
    </source>
</evidence>
<feature type="transmembrane region" description="Helical" evidence="1">
    <location>
        <begin position="168"/>
        <end position="200"/>
    </location>
</feature>
<feature type="transmembrane region" description="Helical" evidence="1">
    <location>
        <begin position="114"/>
        <end position="133"/>
    </location>
</feature>
<keyword evidence="1" id="KW-1133">Transmembrane helix</keyword>
<organism evidence="2 4">
    <name type="scientific">Caldalkalibacillus thermarum (strain TA2.A1)</name>
    <dbReference type="NCBI Taxonomy" id="986075"/>
    <lineage>
        <taxon>Bacteria</taxon>
        <taxon>Bacillati</taxon>
        <taxon>Bacillota</taxon>
        <taxon>Bacilli</taxon>
        <taxon>Bacillales</taxon>
        <taxon>Bacillaceae</taxon>
        <taxon>Caldalkalibacillus</taxon>
    </lineage>
</organism>
<proteinExistence type="predicted"/>
<reference evidence="3 5" key="2">
    <citation type="journal article" date="2020" name="Extremophiles">
        <title>Genomic analysis of Caldalkalibacillus thermarum TA2.A1 reveals aerobic alkaliphilic metabolism and evolutionary hallmarks linking alkaliphilic bacteria and plant life.</title>
        <authorList>
            <person name="de Jong S.I."/>
            <person name="van den Broek M.A."/>
            <person name="Merkel A.Y."/>
            <person name="de la Torre Cortes P."/>
            <person name="Kalamorz F."/>
            <person name="Cook G.M."/>
            <person name="van Loosdrecht M.C.M."/>
            <person name="McMillan D.G.G."/>
        </authorList>
    </citation>
    <scope>NUCLEOTIDE SEQUENCE [LARGE SCALE GENOMIC DNA]</scope>
    <source>
        <strain evidence="3 5">TA2.A1</strain>
    </source>
</reference>
<dbReference type="eggNOG" id="COG0472">
    <property type="taxonomic scope" value="Bacteria"/>
</dbReference>
<gene>
    <name evidence="2" type="ORF">CathTA2_0340</name>
    <name evidence="3" type="ORF">HUR95_09700</name>
</gene>
<keyword evidence="1" id="KW-0812">Transmembrane</keyword>
<reference evidence="2 4" key="1">
    <citation type="journal article" date="2011" name="J. Bacteriol.">
        <title>Draft genome sequence of the thermoalkaliphilic Caldalkalibacillus thermarum strain TA2.A1.</title>
        <authorList>
            <person name="Kalamorz F."/>
            <person name="Keis S."/>
            <person name="McMillan D.G."/>
            <person name="Olsson K."/>
            <person name="Stanton J.A."/>
            <person name="Stockwell P."/>
            <person name="Black M.A."/>
            <person name="Klingeman D.M."/>
            <person name="Land M.L."/>
            <person name="Han C.S."/>
            <person name="Martin S.L."/>
            <person name="Becher S.A."/>
            <person name="Peddie C.J."/>
            <person name="Morgan H.W."/>
            <person name="Matthies D."/>
            <person name="Preiss L."/>
            <person name="Meier T."/>
            <person name="Brown S.D."/>
            <person name="Cook G.M."/>
        </authorList>
    </citation>
    <scope>NUCLEOTIDE SEQUENCE [LARGE SCALE GENOMIC DNA]</scope>
    <source>
        <strain evidence="2 4">TA2.A1</strain>
    </source>
</reference>
<dbReference type="RefSeq" id="WP_007502488.1">
    <property type="nucleotide sequence ID" value="NZ_AFCE01000045.1"/>
</dbReference>
<evidence type="ECO:0000313" key="5">
    <source>
        <dbReference type="Proteomes" id="UP000825179"/>
    </source>
</evidence>
<sequence length="273" mass="30869">MIYMGLVWPLTDRMYHLFQRQGWTALNYKQEVVVQGFGLNLFIHYALFIGIMLTLHFLAAPLPMFTLETISLFAMMLFSLTSLGWIDDRWGDPEVKGFKGHFGKLVAEKHMTSGLAKAVFGLLVALVVCWQLSSSYGEFMLFSLALVLSMHIFNLLDVRPGRALKSYWLFSLAVIPFVSAATLLFLTLPVLCSTVLLFGYDRRRMAMLGDTGSMALGGIFGFQLIVHAPLILVAMFVIFFMILTIAAERISISAWIEQHRWLKLLDGWGLVKK</sequence>
<dbReference type="OrthoDB" id="2679245at2"/>
<protein>
    <submittedName>
        <fullName evidence="2">Uncharacterized protein</fullName>
    </submittedName>
</protein>
<evidence type="ECO:0000256" key="1">
    <source>
        <dbReference type="SAM" id="Phobius"/>
    </source>
</evidence>